<feature type="transmembrane region" description="Helical" evidence="5">
    <location>
        <begin position="129"/>
        <end position="151"/>
    </location>
</feature>
<accession>A0A6A6UIT3</accession>
<dbReference type="InterPro" id="IPR011701">
    <property type="entry name" value="MFS"/>
</dbReference>
<evidence type="ECO:0000313" key="7">
    <source>
        <dbReference type="EMBL" id="KAF2671461.1"/>
    </source>
</evidence>
<evidence type="ECO:0000256" key="1">
    <source>
        <dbReference type="ARBA" id="ARBA00004141"/>
    </source>
</evidence>
<dbReference type="Proteomes" id="UP000799302">
    <property type="component" value="Unassembled WGS sequence"/>
</dbReference>
<dbReference type="AlphaFoldDB" id="A0A6A6UIT3"/>
<reference evidence="7" key="1">
    <citation type="journal article" date="2020" name="Stud. Mycol.">
        <title>101 Dothideomycetes genomes: a test case for predicting lifestyles and emergence of pathogens.</title>
        <authorList>
            <person name="Haridas S."/>
            <person name="Albert R."/>
            <person name="Binder M."/>
            <person name="Bloem J."/>
            <person name="Labutti K."/>
            <person name="Salamov A."/>
            <person name="Andreopoulos B."/>
            <person name="Baker S."/>
            <person name="Barry K."/>
            <person name="Bills G."/>
            <person name="Bluhm B."/>
            <person name="Cannon C."/>
            <person name="Castanera R."/>
            <person name="Culley D."/>
            <person name="Daum C."/>
            <person name="Ezra D."/>
            <person name="Gonzalez J."/>
            <person name="Henrissat B."/>
            <person name="Kuo A."/>
            <person name="Liang C."/>
            <person name="Lipzen A."/>
            <person name="Lutzoni F."/>
            <person name="Magnuson J."/>
            <person name="Mondo S."/>
            <person name="Nolan M."/>
            <person name="Ohm R."/>
            <person name="Pangilinan J."/>
            <person name="Park H.-J."/>
            <person name="Ramirez L."/>
            <person name="Alfaro M."/>
            <person name="Sun H."/>
            <person name="Tritt A."/>
            <person name="Yoshinaga Y."/>
            <person name="Zwiers L.-H."/>
            <person name="Turgeon B."/>
            <person name="Goodwin S."/>
            <person name="Spatafora J."/>
            <person name="Crous P."/>
            <person name="Grigoriev I."/>
        </authorList>
    </citation>
    <scope>NUCLEOTIDE SEQUENCE</scope>
    <source>
        <strain evidence="7">CBS 115976</strain>
    </source>
</reference>
<keyword evidence="8" id="KW-1185">Reference proteome</keyword>
<dbReference type="PANTHER" id="PTHR23508">
    <property type="entry name" value="CARBOXYLIC ACID TRANSPORTER PROTEIN HOMOLOG"/>
    <property type="match status" value="1"/>
</dbReference>
<dbReference type="GO" id="GO:0015355">
    <property type="term" value="F:secondary active monocarboxylate transmembrane transporter activity"/>
    <property type="evidence" value="ECO:0007669"/>
    <property type="project" value="TreeGrafter"/>
</dbReference>
<feature type="transmembrane region" description="Helical" evidence="5">
    <location>
        <begin position="163"/>
        <end position="181"/>
    </location>
</feature>
<feature type="transmembrane region" description="Helical" evidence="5">
    <location>
        <begin position="38"/>
        <end position="60"/>
    </location>
</feature>
<proteinExistence type="predicted"/>
<keyword evidence="2 5" id="KW-0812">Transmembrane</keyword>
<dbReference type="SUPFAM" id="SSF103473">
    <property type="entry name" value="MFS general substrate transporter"/>
    <property type="match status" value="1"/>
</dbReference>
<evidence type="ECO:0000256" key="5">
    <source>
        <dbReference type="SAM" id="Phobius"/>
    </source>
</evidence>
<feature type="transmembrane region" description="Helical" evidence="5">
    <location>
        <begin position="407"/>
        <end position="428"/>
    </location>
</feature>
<dbReference type="GO" id="GO:0035879">
    <property type="term" value="P:plasma membrane lactate transport"/>
    <property type="evidence" value="ECO:0007669"/>
    <property type="project" value="TreeGrafter"/>
</dbReference>
<feature type="transmembrane region" description="Helical" evidence="5">
    <location>
        <begin position="105"/>
        <end position="123"/>
    </location>
</feature>
<evidence type="ECO:0000259" key="6">
    <source>
        <dbReference type="PROSITE" id="PS50850"/>
    </source>
</evidence>
<dbReference type="PANTHER" id="PTHR23508:SF10">
    <property type="entry name" value="CARBOXYLIC ACID TRANSPORTER PROTEIN HOMOLOG"/>
    <property type="match status" value="1"/>
</dbReference>
<dbReference type="InterPro" id="IPR005829">
    <property type="entry name" value="Sugar_transporter_CS"/>
</dbReference>
<dbReference type="GO" id="GO:0005886">
    <property type="term" value="C:plasma membrane"/>
    <property type="evidence" value="ECO:0007669"/>
    <property type="project" value="TreeGrafter"/>
</dbReference>
<dbReference type="PROSITE" id="PS50850">
    <property type="entry name" value="MFS"/>
    <property type="match status" value="1"/>
</dbReference>
<comment type="subcellular location">
    <subcellularLocation>
        <location evidence="1">Membrane</location>
        <topology evidence="1">Multi-pass membrane protein</topology>
    </subcellularLocation>
</comment>
<feature type="transmembrane region" description="Helical" evidence="5">
    <location>
        <begin position="372"/>
        <end position="395"/>
    </location>
</feature>
<dbReference type="Pfam" id="PF00083">
    <property type="entry name" value="Sugar_tr"/>
    <property type="match status" value="1"/>
</dbReference>
<feature type="transmembrane region" description="Helical" evidence="5">
    <location>
        <begin position="314"/>
        <end position="332"/>
    </location>
</feature>
<feature type="transmembrane region" description="Helical" evidence="5">
    <location>
        <begin position="338"/>
        <end position="360"/>
    </location>
</feature>
<feature type="transmembrane region" description="Helical" evidence="5">
    <location>
        <begin position="248"/>
        <end position="267"/>
    </location>
</feature>
<name>A0A6A6UIT3_9PEZI</name>
<evidence type="ECO:0000256" key="3">
    <source>
        <dbReference type="ARBA" id="ARBA00022989"/>
    </source>
</evidence>
<protein>
    <submittedName>
        <fullName evidence="7">MFS transporter</fullName>
    </submittedName>
</protein>
<dbReference type="Pfam" id="PF07690">
    <property type="entry name" value="MFS_1"/>
    <property type="match status" value="1"/>
</dbReference>
<dbReference type="EMBL" id="MU004233">
    <property type="protein sequence ID" value="KAF2671461.1"/>
    <property type="molecule type" value="Genomic_DNA"/>
</dbReference>
<keyword evidence="3 5" id="KW-1133">Transmembrane helix</keyword>
<evidence type="ECO:0000256" key="2">
    <source>
        <dbReference type="ARBA" id="ARBA00022692"/>
    </source>
</evidence>
<dbReference type="PROSITE" id="PS00216">
    <property type="entry name" value="SUGAR_TRANSPORT_1"/>
    <property type="match status" value="1"/>
</dbReference>
<feature type="transmembrane region" description="Helical" evidence="5">
    <location>
        <begin position="72"/>
        <end position="96"/>
    </location>
</feature>
<dbReference type="CDD" id="cd17316">
    <property type="entry name" value="MFS_SV2_like"/>
    <property type="match status" value="1"/>
</dbReference>
<evidence type="ECO:0000256" key="4">
    <source>
        <dbReference type="ARBA" id="ARBA00023136"/>
    </source>
</evidence>
<dbReference type="InterPro" id="IPR005828">
    <property type="entry name" value="MFS_sugar_transport-like"/>
</dbReference>
<dbReference type="InterPro" id="IPR036259">
    <property type="entry name" value="MFS_trans_sf"/>
</dbReference>
<feature type="transmembrane region" description="Helical" evidence="5">
    <location>
        <begin position="193"/>
        <end position="212"/>
    </location>
</feature>
<gene>
    <name evidence="7" type="ORF">BT63DRAFT_412487</name>
</gene>
<feature type="transmembrane region" description="Helical" evidence="5">
    <location>
        <begin position="287"/>
        <end position="307"/>
    </location>
</feature>
<organism evidence="7 8">
    <name type="scientific">Microthyrium microscopicum</name>
    <dbReference type="NCBI Taxonomy" id="703497"/>
    <lineage>
        <taxon>Eukaryota</taxon>
        <taxon>Fungi</taxon>
        <taxon>Dikarya</taxon>
        <taxon>Ascomycota</taxon>
        <taxon>Pezizomycotina</taxon>
        <taxon>Dothideomycetes</taxon>
        <taxon>Dothideomycetes incertae sedis</taxon>
        <taxon>Microthyriales</taxon>
        <taxon>Microthyriaceae</taxon>
        <taxon>Microthyrium</taxon>
    </lineage>
</organism>
<sequence length="472" mass="52731">MGLPSFVRLQLRSLQPTYDDASNPWKLLRNLTKQQWKFFLIGFSAWTWDAFDFYTVITALPSLSVEFERSQARITLFVTLVLMLRPLGAAIFGLVADALGRKRPFIINCVLLIVFQLATGFCQTYEQFLAVRALFGIAMGGLYGNAVTTALEDCDVRARGLMSGAYQSGYPFGFLLATAFWRAFSHTPHGWRTIFWFSAGFPVLLIIFRWMMPETDKYEQRRAIRHKGSNMRGSISDALRGSAEHWRLLTYLVLLMAGLFYLTHGTADAIPIMLSTQYNLPSHKITTIQVTAFIGAILGSWISGYCSEIFGRRFCMILLSVIGGALLYPYAFAPLPGVYALAFFEQFCVQGIFGIIPVYLMELSPPAYSTFIVGTSYHLGVLCASPALTIVTAIAGRYPLDPEGINYSMAICIFMACVYVYVIVIASIGPENRKPHLAEANMDESEEGDDQLRGGTYDISLWTGAHKGRPRY</sequence>
<dbReference type="Gene3D" id="1.20.1250.20">
    <property type="entry name" value="MFS general substrate transporter like domains"/>
    <property type="match status" value="2"/>
</dbReference>
<dbReference type="OrthoDB" id="5296287at2759"/>
<feature type="domain" description="Major facilitator superfamily (MFS) profile" evidence="6">
    <location>
        <begin position="38"/>
        <end position="433"/>
    </location>
</feature>
<dbReference type="InterPro" id="IPR020846">
    <property type="entry name" value="MFS_dom"/>
</dbReference>
<keyword evidence="4 5" id="KW-0472">Membrane</keyword>
<evidence type="ECO:0000313" key="8">
    <source>
        <dbReference type="Proteomes" id="UP000799302"/>
    </source>
</evidence>